<evidence type="ECO:0000313" key="2">
    <source>
        <dbReference type="Proteomes" id="UP000427769"/>
    </source>
</evidence>
<dbReference type="EMBL" id="AP021875">
    <property type="protein sequence ID" value="BBO78852.1"/>
    <property type="molecule type" value="Genomic_DNA"/>
</dbReference>
<organism evidence="1 2">
    <name type="scientific">Desulfosarcina widdelii</name>
    <dbReference type="NCBI Taxonomy" id="947919"/>
    <lineage>
        <taxon>Bacteria</taxon>
        <taxon>Pseudomonadati</taxon>
        <taxon>Thermodesulfobacteriota</taxon>
        <taxon>Desulfobacteria</taxon>
        <taxon>Desulfobacterales</taxon>
        <taxon>Desulfosarcinaceae</taxon>
        <taxon>Desulfosarcina</taxon>
    </lineage>
</organism>
<dbReference type="AlphaFoldDB" id="A0A5K7ZA02"/>
<name>A0A5K7ZA02_9BACT</name>
<accession>A0A5K7ZA02</accession>
<reference evidence="1 2" key="1">
    <citation type="submission" date="2019-11" db="EMBL/GenBank/DDBJ databases">
        <title>Comparative genomics of hydrocarbon-degrading Desulfosarcina strains.</title>
        <authorList>
            <person name="Watanabe M."/>
            <person name="Kojima H."/>
            <person name="Fukui M."/>
        </authorList>
    </citation>
    <scope>NUCLEOTIDE SEQUENCE [LARGE SCALE GENOMIC DNA]</scope>
    <source>
        <strain evidence="1 2">PP31</strain>
    </source>
</reference>
<protein>
    <submittedName>
        <fullName evidence="1">Uncharacterized protein</fullName>
    </submittedName>
</protein>
<evidence type="ECO:0000313" key="1">
    <source>
        <dbReference type="EMBL" id="BBO78852.1"/>
    </source>
</evidence>
<dbReference type="KEGG" id="dwd:DSCW_62690"/>
<gene>
    <name evidence="1" type="ORF">DSCW_62690</name>
</gene>
<dbReference type="Proteomes" id="UP000427769">
    <property type="component" value="Chromosome"/>
</dbReference>
<keyword evidence="2" id="KW-1185">Reference proteome</keyword>
<proteinExistence type="predicted"/>
<sequence>MSDMSLSAGYSGQAGWFSNLISIVDPIQNINTWFTAVPWIDFETSRLYSEPMKHALVTETT</sequence>